<evidence type="ECO:0000259" key="1">
    <source>
        <dbReference type="PROSITE" id="PS51186"/>
    </source>
</evidence>
<name>A0AAV5NXM4_9VIBR</name>
<proteinExistence type="predicted"/>
<organism evidence="2 3">
    <name type="scientific">Vibrio penaeicida</name>
    <dbReference type="NCBI Taxonomy" id="104609"/>
    <lineage>
        <taxon>Bacteria</taxon>
        <taxon>Pseudomonadati</taxon>
        <taxon>Pseudomonadota</taxon>
        <taxon>Gammaproteobacteria</taxon>
        <taxon>Vibrionales</taxon>
        <taxon>Vibrionaceae</taxon>
        <taxon>Vibrio</taxon>
    </lineage>
</organism>
<gene>
    <name evidence="2" type="ORF">GCM10007932_47630</name>
</gene>
<dbReference type="SUPFAM" id="SSF55729">
    <property type="entry name" value="Acyl-CoA N-acyltransferases (Nat)"/>
    <property type="match status" value="1"/>
</dbReference>
<evidence type="ECO:0000313" key="2">
    <source>
        <dbReference type="EMBL" id="GLQ75401.1"/>
    </source>
</evidence>
<feature type="domain" description="N-acetyltransferase" evidence="1">
    <location>
        <begin position="2"/>
        <end position="157"/>
    </location>
</feature>
<dbReference type="Proteomes" id="UP001156690">
    <property type="component" value="Unassembled WGS sequence"/>
</dbReference>
<dbReference type="GO" id="GO:0016747">
    <property type="term" value="F:acyltransferase activity, transferring groups other than amino-acyl groups"/>
    <property type="evidence" value="ECO:0007669"/>
    <property type="project" value="InterPro"/>
</dbReference>
<evidence type="ECO:0000313" key="3">
    <source>
        <dbReference type="Proteomes" id="UP001156690"/>
    </source>
</evidence>
<dbReference type="Pfam" id="PF00583">
    <property type="entry name" value="Acetyltransf_1"/>
    <property type="match status" value="1"/>
</dbReference>
<protein>
    <submittedName>
        <fullName evidence="2">N-acetyltransferase</fullName>
    </submittedName>
</protein>
<reference evidence="3" key="1">
    <citation type="journal article" date="2019" name="Int. J. Syst. Evol. Microbiol.">
        <title>The Global Catalogue of Microorganisms (GCM) 10K type strain sequencing project: providing services to taxonomists for standard genome sequencing and annotation.</title>
        <authorList>
            <consortium name="The Broad Institute Genomics Platform"/>
            <consortium name="The Broad Institute Genome Sequencing Center for Infectious Disease"/>
            <person name="Wu L."/>
            <person name="Ma J."/>
        </authorList>
    </citation>
    <scope>NUCLEOTIDE SEQUENCE [LARGE SCALE GENOMIC DNA]</scope>
    <source>
        <strain evidence="3">NBRC 15640</strain>
    </source>
</reference>
<comment type="caution">
    <text evidence="2">The sequence shown here is derived from an EMBL/GenBank/DDBJ whole genome shotgun (WGS) entry which is preliminary data.</text>
</comment>
<accession>A0AAV5NXM4</accession>
<dbReference type="PROSITE" id="PS51186">
    <property type="entry name" value="GNAT"/>
    <property type="match status" value="1"/>
</dbReference>
<dbReference type="EMBL" id="BSNX01000073">
    <property type="protein sequence ID" value="GLQ75401.1"/>
    <property type="molecule type" value="Genomic_DNA"/>
</dbReference>
<dbReference type="Gene3D" id="3.40.630.30">
    <property type="match status" value="1"/>
</dbReference>
<dbReference type="InterPro" id="IPR016181">
    <property type="entry name" value="Acyl_CoA_acyltransferase"/>
</dbReference>
<dbReference type="RefSeq" id="WP_126610288.1">
    <property type="nucleotide sequence ID" value="NZ_AP025144.1"/>
</dbReference>
<dbReference type="AlphaFoldDB" id="A0AAV5NXM4"/>
<sequence>MISLQPMSSQHLNQVSELHVAEEQLKFVGTMEEILVNVDNKVHPHVMVNESDKVVGFFLVDTTYGEQYDFAVCGALGLRAFFVDTRYQGSGYGKQAVAALHSYLQQCYETFEFIYLTVNCKNPGAYRCYELNGFKDNGELYHGGPAGPQHIMKMSFK</sequence>
<dbReference type="InterPro" id="IPR000182">
    <property type="entry name" value="GNAT_dom"/>
</dbReference>
<keyword evidence="3" id="KW-1185">Reference proteome</keyword>
<dbReference type="CDD" id="cd04301">
    <property type="entry name" value="NAT_SF"/>
    <property type="match status" value="1"/>
</dbReference>